<dbReference type="AlphaFoldDB" id="A0A0F9T6H7"/>
<accession>A0A0F9T6H7</accession>
<evidence type="ECO:0000313" key="1">
    <source>
        <dbReference type="EMBL" id="KKN70527.1"/>
    </source>
</evidence>
<dbReference type="EMBL" id="LAZR01000401">
    <property type="protein sequence ID" value="KKN70527.1"/>
    <property type="molecule type" value="Genomic_DNA"/>
</dbReference>
<reference evidence="1" key="1">
    <citation type="journal article" date="2015" name="Nature">
        <title>Complex archaea that bridge the gap between prokaryotes and eukaryotes.</title>
        <authorList>
            <person name="Spang A."/>
            <person name="Saw J.H."/>
            <person name="Jorgensen S.L."/>
            <person name="Zaremba-Niedzwiedzka K."/>
            <person name="Martijn J."/>
            <person name="Lind A.E."/>
            <person name="van Eijk R."/>
            <person name="Schleper C."/>
            <person name="Guy L."/>
            <person name="Ettema T.J."/>
        </authorList>
    </citation>
    <scope>NUCLEOTIDE SEQUENCE</scope>
</reference>
<comment type="caution">
    <text evidence="1">The sequence shown here is derived from an EMBL/GenBank/DDBJ whole genome shotgun (WGS) entry which is preliminary data.</text>
</comment>
<name>A0A0F9T6H7_9ZZZZ</name>
<organism evidence="1">
    <name type="scientific">marine sediment metagenome</name>
    <dbReference type="NCBI Taxonomy" id="412755"/>
    <lineage>
        <taxon>unclassified sequences</taxon>
        <taxon>metagenomes</taxon>
        <taxon>ecological metagenomes</taxon>
    </lineage>
</organism>
<gene>
    <name evidence="1" type="ORF">LCGC14_0429580</name>
</gene>
<sequence length="128" mass="14165">MPECYSALCNRTVAPTVEVILTQEGLDIPIEPHLYHIECADDFFLSVFGFRDAITATFTNIKGLTVAAKLIDQSTSEGSDLHRAMLTAREIVNEQPKWMKAVSPIIRPLKDKESDSSITIKCGLNPSK</sequence>
<protein>
    <submittedName>
        <fullName evidence="1">Uncharacterized protein</fullName>
    </submittedName>
</protein>
<proteinExistence type="predicted"/>